<proteinExistence type="predicted"/>
<sequence>MNWFSFFKLPSRIAAILAGVGVLGGFLAPGSAEAGYRKVPEKYQDVDVKVLQSGPTLLFSDSPEMVYENGILYKDIVEGEGRVFFHHVNGTKNTRKLAILMRPVNRRTTITWGCRGIGDPDTDYFISARKGQTRYFKEYKESWNKVRKKELAEKRDKRTKREKGEGPDYSFYQKLSDLPLTNLVRGEYMEVLSQACNRKQAGARLKPEQLLTGMFDFHASHPVEIVIMMCDPKEDIENFSQQAALLPMDEHPLRGTYQHADLTYIIKKPFRMKWNQVKALCMADSEDRYYLMGTDRMTGRKTQNHGNYGVIYHLMYRVAGEHPVQLGINPWGGEFHGTGMMISDGKAELLNIPGKSHFFGKGDEIDDIFLHSPDHKRKDAEFIWSPPGASNLPIRAFWTVNRLENSRQS</sequence>
<dbReference type="EMBL" id="FMYW01000020">
    <property type="protein sequence ID" value="SDC75122.1"/>
    <property type="molecule type" value="Genomic_DNA"/>
</dbReference>
<name>A0A1G6P4K0_9FIRM</name>
<dbReference type="RefSeq" id="WP_093731136.1">
    <property type="nucleotide sequence ID" value="NZ_FMYW01000020.1"/>
</dbReference>
<dbReference type="OrthoDB" id="1675044at2"/>
<evidence type="ECO:0008006" key="3">
    <source>
        <dbReference type="Google" id="ProtNLM"/>
    </source>
</evidence>
<evidence type="ECO:0000313" key="1">
    <source>
        <dbReference type="EMBL" id="SDC75122.1"/>
    </source>
</evidence>
<dbReference type="AlphaFoldDB" id="A0A1G6P4K0"/>
<gene>
    <name evidence="1" type="ORF">SAMN04487864_1205</name>
</gene>
<organism evidence="1 2">
    <name type="scientific">Succiniclasticum ruminis</name>
    <dbReference type="NCBI Taxonomy" id="40841"/>
    <lineage>
        <taxon>Bacteria</taxon>
        <taxon>Bacillati</taxon>
        <taxon>Bacillota</taxon>
        <taxon>Negativicutes</taxon>
        <taxon>Acidaminococcales</taxon>
        <taxon>Acidaminococcaceae</taxon>
        <taxon>Succiniclasticum</taxon>
    </lineage>
</organism>
<protein>
    <recommendedName>
        <fullName evidence="3">Copper amine oxidase N-terminal domain-containing protein</fullName>
    </recommendedName>
</protein>
<accession>A0A1G6P4K0</accession>
<evidence type="ECO:0000313" key="2">
    <source>
        <dbReference type="Proteomes" id="UP000198943"/>
    </source>
</evidence>
<dbReference type="Proteomes" id="UP000198943">
    <property type="component" value="Unassembled WGS sequence"/>
</dbReference>
<keyword evidence="2" id="KW-1185">Reference proteome</keyword>
<reference evidence="2" key="1">
    <citation type="submission" date="2016-10" db="EMBL/GenBank/DDBJ databases">
        <authorList>
            <person name="Varghese N."/>
            <person name="Submissions S."/>
        </authorList>
    </citation>
    <scope>NUCLEOTIDE SEQUENCE [LARGE SCALE GENOMIC DNA]</scope>
    <source>
        <strain evidence="2">DSM 11005</strain>
    </source>
</reference>